<name>A0A8T1RU62_CARIL</name>
<dbReference type="Proteomes" id="UP000811246">
    <property type="component" value="Chromosome 1"/>
</dbReference>
<evidence type="ECO:0000313" key="5">
    <source>
        <dbReference type="Proteomes" id="UP000811609"/>
    </source>
</evidence>
<dbReference type="OrthoDB" id="1751069at2759"/>
<evidence type="ECO:0000313" key="4">
    <source>
        <dbReference type="EMBL" id="KAG6735160.1"/>
    </source>
</evidence>
<keyword evidence="5" id="KW-1185">Reference proteome</keyword>
<evidence type="ECO:0000256" key="1">
    <source>
        <dbReference type="SAM" id="MobiDB-lite"/>
    </source>
</evidence>
<dbReference type="EMBL" id="CM031809">
    <property type="protein sequence ID" value="KAG6670358.1"/>
    <property type="molecule type" value="Genomic_DNA"/>
</dbReference>
<proteinExistence type="predicted"/>
<feature type="chain" id="PRO_5035885018" evidence="2">
    <location>
        <begin position="33"/>
        <end position="126"/>
    </location>
</feature>
<feature type="signal peptide" evidence="2">
    <location>
        <begin position="1"/>
        <end position="32"/>
    </location>
</feature>
<reference evidence="4" key="2">
    <citation type="submission" date="2021-01" db="EMBL/GenBank/DDBJ databases">
        <authorList>
            <person name="Lovell J.T."/>
            <person name="Bentley N."/>
            <person name="Bhattarai G."/>
            <person name="Jenkins J.W."/>
            <person name="Sreedasyam A."/>
            <person name="Alarcon Y."/>
            <person name="Bock C."/>
            <person name="Boston L."/>
            <person name="Carlson J."/>
            <person name="Cervantes K."/>
            <person name="Clermont K."/>
            <person name="Krom N."/>
            <person name="Kubenka K."/>
            <person name="Mamidi S."/>
            <person name="Mattison C."/>
            <person name="Monteros M."/>
            <person name="Pisani C."/>
            <person name="Plott C."/>
            <person name="Rajasekar S."/>
            <person name="Rhein H.S."/>
            <person name="Rohla C."/>
            <person name="Song M."/>
            <person name="Hilaire R.S."/>
            <person name="Shu S."/>
            <person name="Wells L."/>
            <person name="Wang X."/>
            <person name="Webber J."/>
            <person name="Heerema R.J."/>
            <person name="Klein P."/>
            <person name="Conner P."/>
            <person name="Grauke L."/>
            <person name="Grimwood J."/>
            <person name="Schmutz J."/>
            <person name="Randall J.J."/>
        </authorList>
    </citation>
    <scope>NUCLEOTIDE SEQUENCE</scope>
    <source>
        <tissue evidence="4">Leaf</tissue>
    </source>
</reference>
<dbReference type="Proteomes" id="UP000811609">
    <property type="component" value="Chromosome 1"/>
</dbReference>
<sequence>MAKPNTKPHLLIPSSFLLITFLVLSFSSSSSARLLNIVLINPPADEQADMNLQLPGDNVFLGFPLKKESRHVLPCHGNRMESSNSKRSFPATPKLTGKYGPMVLSMLPKGPLPPSGPSKRINDSNN</sequence>
<protein>
    <submittedName>
        <fullName evidence="3">Uncharacterized protein</fullName>
    </submittedName>
</protein>
<dbReference type="EMBL" id="CM031825">
    <property type="protein sequence ID" value="KAG6735160.1"/>
    <property type="molecule type" value="Genomic_DNA"/>
</dbReference>
<keyword evidence="2" id="KW-0732">Signal</keyword>
<evidence type="ECO:0000256" key="2">
    <source>
        <dbReference type="SAM" id="SignalP"/>
    </source>
</evidence>
<accession>A0A8T1RU62</accession>
<evidence type="ECO:0000313" key="3">
    <source>
        <dbReference type="EMBL" id="KAG6670358.1"/>
    </source>
</evidence>
<reference evidence="3" key="1">
    <citation type="submission" date="2020-12" db="EMBL/GenBank/DDBJ databases">
        <title>WGS assembly of Carya illinoinensis cv. Pawnee.</title>
        <authorList>
            <person name="Platts A."/>
            <person name="Shu S."/>
            <person name="Wright S."/>
            <person name="Barry K."/>
            <person name="Edger P."/>
            <person name="Pires J.C."/>
            <person name="Schmutz J."/>
        </authorList>
    </citation>
    <scope>NUCLEOTIDE SEQUENCE</scope>
    <source>
        <tissue evidence="3">Leaf</tissue>
    </source>
</reference>
<organism evidence="3 5">
    <name type="scientific">Carya illinoinensis</name>
    <name type="common">Pecan</name>
    <dbReference type="NCBI Taxonomy" id="32201"/>
    <lineage>
        <taxon>Eukaryota</taxon>
        <taxon>Viridiplantae</taxon>
        <taxon>Streptophyta</taxon>
        <taxon>Embryophyta</taxon>
        <taxon>Tracheophyta</taxon>
        <taxon>Spermatophyta</taxon>
        <taxon>Magnoliopsida</taxon>
        <taxon>eudicotyledons</taxon>
        <taxon>Gunneridae</taxon>
        <taxon>Pentapetalae</taxon>
        <taxon>rosids</taxon>
        <taxon>fabids</taxon>
        <taxon>Fagales</taxon>
        <taxon>Juglandaceae</taxon>
        <taxon>Carya</taxon>
    </lineage>
</organism>
<feature type="region of interest" description="Disordered" evidence="1">
    <location>
        <begin position="106"/>
        <end position="126"/>
    </location>
</feature>
<gene>
    <name evidence="3" type="ORF">CIPAW_01G305700</name>
    <name evidence="4" type="ORF">I3842_01G308000</name>
</gene>
<dbReference type="AlphaFoldDB" id="A0A8T1RU62"/>
<comment type="caution">
    <text evidence="3">The sequence shown here is derived from an EMBL/GenBank/DDBJ whole genome shotgun (WGS) entry which is preliminary data.</text>
</comment>